<organism evidence="10 11">
    <name type="scientific">Gracilibacillus halotolerans</name>
    <dbReference type="NCBI Taxonomy" id="74386"/>
    <lineage>
        <taxon>Bacteria</taxon>
        <taxon>Bacillati</taxon>
        <taxon>Bacillota</taxon>
        <taxon>Bacilli</taxon>
        <taxon>Bacillales</taxon>
        <taxon>Bacillaceae</taxon>
        <taxon>Gracilibacillus</taxon>
    </lineage>
</organism>
<sequence>MEGNNEVNYLNEKPGLHVWWRLLRPHTLTASFVPVSIGTLLAVLDGTFHLLLFLAMLLASMMIQAATNMFNEYYDYKRGLDNEKSVGIGGTIVRDGVKPVVVKRLAYLFYAIPVLLGIYICLETSWWIAIIGLICMIIGYLYTGGPVPIAYSPFGELFSGLMMGTVIIGISYYIQTLTLNWEVIMISIPVAIFIGCILLSNNIRDLDGDKENGRRTLAILLGRQKAIIFLSILMLVAYSLTAGYIITGLLPIYSVISLLSALSARKAVMTFLANTTNVGMMPAMAATAKTNTIYGLLIGISLLLQYLFPIHLV</sequence>
<dbReference type="InterPro" id="IPR044878">
    <property type="entry name" value="UbiA_sf"/>
</dbReference>
<evidence type="ECO:0000313" key="10">
    <source>
        <dbReference type="EMBL" id="MBB6511239.1"/>
    </source>
</evidence>
<evidence type="ECO:0000256" key="5">
    <source>
        <dbReference type="ARBA" id="ARBA00022692"/>
    </source>
</evidence>
<evidence type="ECO:0000256" key="6">
    <source>
        <dbReference type="ARBA" id="ARBA00022989"/>
    </source>
</evidence>
<comment type="caution">
    <text evidence="10">The sequence shown here is derived from an EMBL/GenBank/DDBJ whole genome shotgun (WGS) entry which is preliminary data.</text>
</comment>
<comment type="catalytic activity">
    <reaction evidence="8">
        <text>an all-trans-polyprenyl diphosphate + 1,4-dihydroxy-2-naphthoate + H(+) = a 2-demethylmenaquinol + CO2 + diphosphate</text>
        <dbReference type="Rhea" id="RHEA:26478"/>
        <dbReference type="Rhea" id="RHEA-COMP:9563"/>
        <dbReference type="Rhea" id="RHEA-COMP:9564"/>
        <dbReference type="ChEBI" id="CHEBI:11173"/>
        <dbReference type="ChEBI" id="CHEBI:15378"/>
        <dbReference type="ChEBI" id="CHEBI:16526"/>
        <dbReference type="ChEBI" id="CHEBI:33019"/>
        <dbReference type="ChEBI" id="CHEBI:55437"/>
        <dbReference type="ChEBI" id="CHEBI:58914"/>
        <dbReference type="EC" id="2.5.1.74"/>
    </reaction>
</comment>
<dbReference type="Gene3D" id="1.10.357.140">
    <property type="entry name" value="UbiA prenyltransferase"/>
    <property type="match status" value="1"/>
</dbReference>
<comment type="similarity">
    <text evidence="8">Belongs to the MenA family. Type 1 subfamily.</text>
</comment>
<evidence type="ECO:0000256" key="4">
    <source>
        <dbReference type="ARBA" id="ARBA00022679"/>
    </source>
</evidence>
<evidence type="ECO:0000256" key="7">
    <source>
        <dbReference type="ARBA" id="ARBA00023136"/>
    </source>
</evidence>
<dbReference type="GO" id="GO:0009234">
    <property type="term" value="P:menaquinone biosynthetic process"/>
    <property type="evidence" value="ECO:0007669"/>
    <property type="project" value="UniProtKB-UniRule"/>
</dbReference>
<proteinExistence type="inferred from homology"/>
<feature type="transmembrane region" description="Helical" evidence="8">
    <location>
        <begin position="180"/>
        <end position="200"/>
    </location>
</feature>
<dbReference type="NCBIfam" id="TIGR00751">
    <property type="entry name" value="menA"/>
    <property type="match status" value="1"/>
</dbReference>
<dbReference type="InterPro" id="IPR000537">
    <property type="entry name" value="UbiA_prenyltransferase"/>
</dbReference>
<keyword evidence="2 8" id="KW-0474">Menaquinone biosynthesis</keyword>
<keyword evidence="3 8" id="KW-1003">Cell membrane</keyword>
<dbReference type="Proteomes" id="UP000572212">
    <property type="component" value="Unassembled WGS sequence"/>
</dbReference>
<protein>
    <recommendedName>
        <fullName evidence="8 9">1,4-dihydroxy-2-naphthoate octaprenyltransferase</fullName>
        <shortName evidence="8">DHNA-octaprenyltransferase</shortName>
        <ecNumber evidence="8 9">2.5.1.74</ecNumber>
    </recommendedName>
</protein>
<keyword evidence="4 8" id="KW-0808">Transferase</keyword>
<dbReference type="FunFam" id="1.10.357.140:FF:000007">
    <property type="entry name" value="1,4-dihydroxy-2-naphthoate octaprenyltransferase"/>
    <property type="match status" value="1"/>
</dbReference>
<dbReference type="EC" id="2.5.1.74" evidence="8 9"/>
<evidence type="ECO:0000313" key="11">
    <source>
        <dbReference type="Proteomes" id="UP000572212"/>
    </source>
</evidence>
<dbReference type="PANTHER" id="PTHR13929">
    <property type="entry name" value="1,4-DIHYDROXY-2-NAPHTHOATE OCTAPRENYLTRANSFERASE"/>
    <property type="match status" value="1"/>
</dbReference>
<keyword evidence="11" id="KW-1185">Reference proteome</keyword>
<dbReference type="GO" id="GO:0005886">
    <property type="term" value="C:plasma membrane"/>
    <property type="evidence" value="ECO:0007669"/>
    <property type="project" value="UniProtKB-SubCell"/>
</dbReference>
<dbReference type="HAMAP" id="MF_01937">
    <property type="entry name" value="MenA_1"/>
    <property type="match status" value="1"/>
</dbReference>
<dbReference type="RefSeq" id="WP_184243261.1">
    <property type="nucleotide sequence ID" value="NZ_BAAACU010000020.1"/>
</dbReference>
<dbReference type="AlphaFoldDB" id="A0A841RFK7"/>
<comment type="subcellular location">
    <subcellularLocation>
        <location evidence="8">Cell membrane</location>
        <topology evidence="8">Multi-pass membrane protein</topology>
    </subcellularLocation>
    <subcellularLocation>
        <location evidence="1">Membrane</location>
        <topology evidence="1">Multi-pass membrane protein</topology>
    </subcellularLocation>
</comment>
<dbReference type="UniPathway" id="UPA00079">
    <property type="reaction ID" value="UER00168"/>
</dbReference>
<keyword evidence="5 8" id="KW-0812">Transmembrane</keyword>
<keyword evidence="7 8" id="KW-0472">Membrane</keyword>
<dbReference type="NCBIfam" id="NF004749">
    <property type="entry name" value="PRK06080.1-1"/>
    <property type="match status" value="1"/>
</dbReference>
<comment type="function">
    <text evidence="8">Conversion of 1,4-dihydroxy-2-naphthoate (DHNA) to demethylmenaquinone (DMK).</text>
</comment>
<feature type="transmembrane region" description="Helical" evidence="8">
    <location>
        <begin position="226"/>
        <end position="246"/>
    </location>
</feature>
<gene>
    <name evidence="8" type="primary">menA</name>
    <name evidence="10" type="ORF">GGQ92_000006</name>
</gene>
<evidence type="ECO:0000256" key="3">
    <source>
        <dbReference type="ARBA" id="ARBA00022475"/>
    </source>
</evidence>
<evidence type="ECO:0000256" key="2">
    <source>
        <dbReference type="ARBA" id="ARBA00022428"/>
    </source>
</evidence>
<evidence type="ECO:0000256" key="1">
    <source>
        <dbReference type="ARBA" id="ARBA00004141"/>
    </source>
</evidence>
<accession>A0A841RFK7</accession>
<feature type="transmembrane region" description="Helical" evidence="8">
    <location>
        <begin position="154"/>
        <end position="174"/>
    </location>
</feature>
<reference evidence="10 11" key="1">
    <citation type="submission" date="2020-08" db="EMBL/GenBank/DDBJ databases">
        <title>Genomic Encyclopedia of Type Strains, Phase IV (KMG-IV): sequencing the most valuable type-strain genomes for metagenomic binning, comparative biology and taxonomic classification.</title>
        <authorList>
            <person name="Goeker M."/>
        </authorList>
    </citation>
    <scope>NUCLEOTIDE SEQUENCE [LARGE SCALE GENOMIC DNA]</scope>
    <source>
        <strain evidence="10 11">DSM 11805</strain>
    </source>
</reference>
<keyword evidence="6 8" id="KW-1133">Transmembrane helix</keyword>
<dbReference type="EMBL" id="JACHON010000001">
    <property type="protein sequence ID" value="MBB6511239.1"/>
    <property type="molecule type" value="Genomic_DNA"/>
</dbReference>
<dbReference type="Pfam" id="PF01040">
    <property type="entry name" value="UbiA"/>
    <property type="match status" value="1"/>
</dbReference>
<dbReference type="InterPro" id="IPR004657">
    <property type="entry name" value="MenA"/>
</dbReference>
<evidence type="ECO:0000256" key="8">
    <source>
        <dbReference type="HAMAP-Rule" id="MF_01937"/>
    </source>
</evidence>
<name>A0A841RFK7_9BACI</name>
<dbReference type="Gene3D" id="1.20.120.1780">
    <property type="entry name" value="UbiA prenyltransferase"/>
    <property type="match status" value="1"/>
</dbReference>
<feature type="transmembrane region" description="Helical" evidence="8">
    <location>
        <begin position="252"/>
        <end position="272"/>
    </location>
</feature>
<dbReference type="GO" id="GO:0046428">
    <property type="term" value="F:1,4-dihydroxy-2-naphthoate polyprenyltransferase activity"/>
    <property type="evidence" value="ECO:0007669"/>
    <property type="project" value="UniProtKB-UniRule"/>
</dbReference>
<feature type="transmembrane region" description="Helical" evidence="8">
    <location>
        <begin position="126"/>
        <end position="142"/>
    </location>
</feature>
<feature type="transmembrane region" description="Helical" evidence="8">
    <location>
        <begin position="104"/>
        <end position="120"/>
    </location>
</feature>
<comment type="pathway">
    <text evidence="8">Quinol/quinone metabolism; menaquinone biosynthesis; menaquinol from 1,4-dihydroxy-2-naphthoate: step 1/2.</text>
</comment>
<dbReference type="PIRSF" id="PIRSF005355">
    <property type="entry name" value="UBIAD1"/>
    <property type="match status" value="1"/>
</dbReference>
<dbReference type="PANTHER" id="PTHR13929:SF0">
    <property type="entry name" value="UBIA PRENYLTRANSFERASE DOMAIN-CONTAINING PROTEIN 1"/>
    <property type="match status" value="1"/>
</dbReference>
<dbReference type="CDD" id="cd13962">
    <property type="entry name" value="PT_UbiA_UBIAD1"/>
    <property type="match status" value="1"/>
</dbReference>
<evidence type="ECO:0000256" key="9">
    <source>
        <dbReference type="NCBIfam" id="TIGR00751"/>
    </source>
</evidence>
<dbReference type="InterPro" id="IPR026046">
    <property type="entry name" value="UBIAD1"/>
</dbReference>
<feature type="transmembrane region" description="Helical" evidence="8">
    <location>
        <begin position="293"/>
        <end position="312"/>
    </location>
</feature>
<dbReference type="GO" id="GO:0042371">
    <property type="term" value="P:vitamin K biosynthetic process"/>
    <property type="evidence" value="ECO:0007669"/>
    <property type="project" value="TreeGrafter"/>
</dbReference>